<evidence type="ECO:0000313" key="2">
    <source>
        <dbReference type="Proteomes" id="UP000199182"/>
    </source>
</evidence>
<name>A0A1H0DP53_9FIRM</name>
<reference evidence="1 2" key="1">
    <citation type="submission" date="2016-10" db="EMBL/GenBank/DDBJ databases">
        <authorList>
            <person name="de Groot N.N."/>
        </authorList>
    </citation>
    <scope>NUCLEOTIDE SEQUENCE [LARGE SCALE GENOMIC DNA]</scope>
    <source>
        <strain evidence="1 2">CGMCC 1.5012</strain>
    </source>
</reference>
<dbReference type="STRING" id="258515.SAMN05192585_12940"/>
<dbReference type="OrthoDB" id="9801358at2"/>
<organism evidence="1 2">
    <name type="scientific">Acetanaerobacterium elongatum</name>
    <dbReference type="NCBI Taxonomy" id="258515"/>
    <lineage>
        <taxon>Bacteria</taxon>
        <taxon>Bacillati</taxon>
        <taxon>Bacillota</taxon>
        <taxon>Clostridia</taxon>
        <taxon>Eubacteriales</taxon>
        <taxon>Oscillospiraceae</taxon>
        <taxon>Acetanaerobacterium</taxon>
    </lineage>
</organism>
<accession>A0A1H0DP53</accession>
<protein>
    <submittedName>
        <fullName evidence="1">Arsenical resistance operon trans-acting repressor ArsD</fullName>
    </submittedName>
</protein>
<dbReference type="EMBL" id="FNID01000029">
    <property type="protein sequence ID" value="SDN71816.1"/>
    <property type="molecule type" value="Genomic_DNA"/>
</dbReference>
<dbReference type="GO" id="GO:0003677">
    <property type="term" value="F:DNA binding"/>
    <property type="evidence" value="ECO:0007669"/>
    <property type="project" value="InterPro"/>
</dbReference>
<dbReference type="GO" id="GO:0045892">
    <property type="term" value="P:negative regulation of DNA-templated transcription"/>
    <property type="evidence" value="ECO:0007669"/>
    <property type="project" value="InterPro"/>
</dbReference>
<dbReference type="NCBIfam" id="NF033727">
    <property type="entry name" value="chaperon_ArsD"/>
    <property type="match status" value="1"/>
</dbReference>
<dbReference type="Proteomes" id="UP000199182">
    <property type="component" value="Unassembled WGS sequence"/>
</dbReference>
<sequence>MKKMSIYEPAMCCSTGLCGVSVDPELLRISTVLITLKKDGIEVERFNLSSAPQAFISNKAVNDFINQKGVNELPVIVVDNQIVITGRYPTNEEFVTLLDVPMSFVGEQPKAVKVTPKKINGNGGCGCKGGCC</sequence>
<proteinExistence type="predicted"/>
<dbReference type="GO" id="GO:0046685">
    <property type="term" value="P:response to arsenic-containing substance"/>
    <property type="evidence" value="ECO:0007669"/>
    <property type="project" value="InterPro"/>
</dbReference>
<keyword evidence="2" id="KW-1185">Reference proteome</keyword>
<dbReference type="AlphaFoldDB" id="A0A1H0DP53"/>
<dbReference type="RefSeq" id="WP_092641840.1">
    <property type="nucleotide sequence ID" value="NZ_FNID01000029.1"/>
</dbReference>
<dbReference type="InterPro" id="IPR010712">
    <property type="entry name" value="Arsenical-R_ArsD"/>
</dbReference>
<evidence type="ECO:0000313" key="1">
    <source>
        <dbReference type="EMBL" id="SDN71816.1"/>
    </source>
</evidence>
<gene>
    <name evidence="1" type="ORF">SAMN05192585_12940</name>
</gene>
<dbReference type="Gene3D" id="3.40.30.10">
    <property type="entry name" value="Glutaredoxin"/>
    <property type="match status" value="1"/>
</dbReference>
<dbReference type="Pfam" id="PF06953">
    <property type="entry name" value="ArsD"/>
    <property type="match status" value="1"/>
</dbReference>